<dbReference type="Pfam" id="PF22289">
    <property type="entry name" value="DmmA-like_C"/>
    <property type="match status" value="1"/>
</dbReference>
<dbReference type="Proteomes" id="UP001335100">
    <property type="component" value="Unassembled WGS sequence"/>
</dbReference>
<feature type="domain" description="Dimethylamine monooxygenase subunit DmmA-like C-terminal" evidence="1">
    <location>
        <begin position="102"/>
        <end position="145"/>
    </location>
</feature>
<name>A0ABU7HYF6_9PSED</name>
<proteinExistence type="predicted"/>
<dbReference type="GO" id="GO:0004497">
    <property type="term" value="F:monooxygenase activity"/>
    <property type="evidence" value="ECO:0007669"/>
    <property type="project" value="UniProtKB-KW"/>
</dbReference>
<organism evidence="2 3">
    <name type="scientific">Pseudomonas ulcerans</name>
    <dbReference type="NCBI Taxonomy" id="3115852"/>
    <lineage>
        <taxon>Bacteria</taxon>
        <taxon>Pseudomonadati</taxon>
        <taxon>Pseudomonadota</taxon>
        <taxon>Gammaproteobacteria</taxon>
        <taxon>Pseudomonadales</taxon>
        <taxon>Pseudomonadaceae</taxon>
        <taxon>Pseudomonas</taxon>
    </lineage>
</organism>
<comment type="caution">
    <text evidence="2">The sequence shown here is derived from an EMBL/GenBank/DDBJ whole genome shotgun (WGS) entry which is preliminary data.</text>
</comment>
<dbReference type="RefSeq" id="WP_330077281.1">
    <property type="nucleotide sequence ID" value="NZ_JAZDQJ010000041.1"/>
</dbReference>
<keyword evidence="2" id="KW-0560">Oxidoreductase</keyword>
<gene>
    <name evidence="2" type="ORF">V0R50_25590</name>
</gene>
<reference evidence="2 3" key="1">
    <citation type="submission" date="2024-01" db="EMBL/GenBank/DDBJ databases">
        <title>Unpublished Manusciprt.</title>
        <authorList>
            <person name="Duman M."/>
            <person name="Valdes E.G."/>
            <person name="Ajmi N."/>
            <person name="Altun S."/>
            <person name="Saticioglu I.B."/>
        </authorList>
    </citation>
    <scope>NUCLEOTIDE SEQUENCE [LARGE SCALE GENOMIC DNA]</scope>
    <source>
        <strain evidence="2 3">148P</strain>
    </source>
</reference>
<dbReference type="InterPro" id="IPR048037">
    <property type="entry name" value="DmmA-like_C"/>
</dbReference>
<evidence type="ECO:0000313" key="2">
    <source>
        <dbReference type="EMBL" id="MEE1936610.1"/>
    </source>
</evidence>
<keyword evidence="3" id="KW-1185">Reference proteome</keyword>
<protein>
    <submittedName>
        <fullName evidence="2">Dimethylamine monooxygenase subunit DmmA family protein</fullName>
    </submittedName>
</protein>
<keyword evidence="2" id="KW-0503">Monooxygenase</keyword>
<evidence type="ECO:0000313" key="3">
    <source>
        <dbReference type="Proteomes" id="UP001335100"/>
    </source>
</evidence>
<dbReference type="EMBL" id="JAZDQJ010000041">
    <property type="protein sequence ID" value="MEE1936610.1"/>
    <property type="molecule type" value="Genomic_DNA"/>
</dbReference>
<accession>A0ABU7HYF6</accession>
<evidence type="ECO:0000259" key="1">
    <source>
        <dbReference type="Pfam" id="PF22289"/>
    </source>
</evidence>
<sequence length="158" mass="17310">MSHSATTHPFSVPRYDQRSEPVDLLVTQYPDASPVKQLSLADFADTQALHCAVLARLELARCGLRLELRGDEAFIWPLQALARAAGLDDEEIILSHVPGNRQVFCVHCARCQPAGSSASLTCAHCGVQLEVRRHFSQRLGAYLGVCADAEQPYGEVRP</sequence>
<dbReference type="NCBIfam" id="NF041259">
    <property type="entry name" value="mono_DmmA_fam"/>
    <property type="match status" value="1"/>
</dbReference>